<dbReference type="InterPro" id="IPR036761">
    <property type="entry name" value="TTHA0802/YceI-like_sf"/>
</dbReference>
<name>A0ABY8Q5I3_9RHOB</name>
<dbReference type="Pfam" id="PF04264">
    <property type="entry name" value="YceI"/>
    <property type="match status" value="1"/>
</dbReference>
<keyword evidence="1" id="KW-0732">Signal</keyword>
<feature type="chain" id="PRO_5045819494" evidence="1">
    <location>
        <begin position="22"/>
        <end position="190"/>
    </location>
</feature>
<feature type="signal peptide" evidence="1">
    <location>
        <begin position="1"/>
        <end position="21"/>
    </location>
</feature>
<dbReference type="Proteomes" id="UP001230978">
    <property type="component" value="Chromosome"/>
</dbReference>
<dbReference type="EMBL" id="CP124535">
    <property type="protein sequence ID" value="WGV15892.1"/>
    <property type="molecule type" value="Genomic_DNA"/>
</dbReference>
<evidence type="ECO:0000313" key="3">
    <source>
        <dbReference type="EMBL" id="WGV15892.1"/>
    </source>
</evidence>
<dbReference type="PANTHER" id="PTHR34406:SF1">
    <property type="entry name" value="PROTEIN YCEI"/>
    <property type="match status" value="1"/>
</dbReference>
<accession>A0ABY8Q5I3</accession>
<organism evidence="3 4">
    <name type="scientific">Fuscovulum ytuae</name>
    <dbReference type="NCBI Taxonomy" id="3042299"/>
    <lineage>
        <taxon>Bacteria</taxon>
        <taxon>Pseudomonadati</taxon>
        <taxon>Pseudomonadota</taxon>
        <taxon>Alphaproteobacteria</taxon>
        <taxon>Rhodobacterales</taxon>
        <taxon>Paracoccaceae</taxon>
        <taxon>Fuscovulum</taxon>
    </lineage>
</organism>
<dbReference type="RefSeq" id="WP_281465700.1">
    <property type="nucleotide sequence ID" value="NZ_CP124535.1"/>
</dbReference>
<evidence type="ECO:0000259" key="2">
    <source>
        <dbReference type="SMART" id="SM00867"/>
    </source>
</evidence>
<protein>
    <submittedName>
        <fullName evidence="3">YceI family protein</fullName>
    </submittedName>
</protein>
<dbReference type="SUPFAM" id="SSF101874">
    <property type="entry name" value="YceI-like"/>
    <property type="match status" value="1"/>
</dbReference>
<gene>
    <name evidence="3" type="ORF">QF092_16820</name>
</gene>
<proteinExistence type="predicted"/>
<feature type="domain" description="Lipid/polyisoprenoid-binding YceI-like" evidence="2">
    <location>
        <begin position="25"/>
        <end position="187"/>
    </location>
</feature>
<dbReference type="Gene3D" id="2.40.128.110">
    <property type="entry name" value="Lipid/polyisoprenoid-binding, YceI-like"/>
    <property type="match status" value="1"/>
</dbReference>
<reference evidence="3 4" key="1">
    <citation type="submission" date="2023-04" db="EMBL/GenBank/DDBJ databases">
        <title>YMD61, complete Genome.</title>
        <authorList>
            <person name="Zhang J."/>
        </authorList>
    </citation>
    <scope>NUCLEOTIDE SEQUENCE [LARGE SCALE GENOMIC DNA]</scope>
    <source>
        <strain evidence="3 4">YMD61</strain>
    </source>
</reference>
<sequence>MRPSILATLATLALTTLPATARPVPYILEADKSSVGFETDFGPDLITGDMPVKTADLILDFDRVENSQIAVALDVTGAKASFPFAAQALKGPKVLDSKSFPEMSFQSTAIRPDGDGAAVDGLLTIRGVTRLVTLDAMIWRQKGTEAGDLSQLTVRLTGAVQRSDYGATGWSDMVGDEVRLTILARIARAD</sequence>
<dbReference type="SMART" id="SM00867">
    <property type="entry name" value="YceI"/>
    <property type="match status" value="1"/>
</dbReference>
<keyword evidence="4" id="KW-1185">Reference proteome</keyword>
<dbReference type="InterPro" id="IPR007372">
    <property type="entry name" value="Lipid/polyisoprenoid-bd_YceI"/>
</dbReference>
<dbReference type="PANTHER" id="PTHR34406">
    <property type="entry name" value="PROTEIN YCEI"/>
    <property type="match status" value="1"/>
</dbReference>
<evidence type="ECO:0000256" key="1">
    <source>
        <dbReference type="SAM" id="SignalP"/>
    </source>
</evidence>
<evidence type="ECO:0000313" key="4">
    <source>
        <dbReference type="Proteomes" id="UP001230978"/>
    </source>
</evidence>